<protein>
    <submittedName>
        <fullName evidence="1">Uncharacterized protein</fullName>
    </submittedName>
</protein>
<dbReference type="EMBL" id="CM042037">
    <property type="protein sequence ID" value="KAI3742570.1"/>
    <property type="molecule type" value="Genomic_DNA"/>
</dbReference>
<name>A0ACB9D7R8_9ASTR</name>
<evidence type="ECO:0000313" key="2">
    <source>
        <dbReference type="Proteomes" id="UP001056120"/>
    </source>
</evidence>
<gene>
    <name evidence="1" type="ORF">L1987_60256</name>
</gene>
<dbReference type="Proteomes" id="UP001056120">
    <property type="component" value="Linkage Group LG20"/>
</dbReference>
<comment type="caution">
    <text evidence="1">The sequence shown here is derived from an EMBL/GenBank/DDBJ whole genome shotgun (WGS) entry which is preliminary data.</text>
</comment>
<proteinExistence type="predicted"/>
<organism evidence="1 2">
    <name type="scientific">Smallanthus sonchifolius</name>
    <dbReference type="NCBI Taxonomy" id="185202"/>
    <lineage>
        <taxon>Eukaryota</taxon>
        <taxon>Viridiplantae</taxon>
        <taxon>Streptophyta</taxon>
        <taxon>Embryophyta</taxon>
        <taxon>Tracheophyta</taxon>
        <taxon>Spermatophyta</taxon>
        <taxon>Magnoliopsida</taxon>
        <taxon>eudicotyledons</taxon>
        <taxon>Gunneridae</taxon>
        <taxon>Pentapetalae</taxon>
        <taxon>asterids</taxon>
        <taxon>campanulids</taxon>
        <taxon>Asterales</taxon>
        <taxon>Asteraceae</taxon>
        <taxon>Asteroideae</taxon>
        <taxon>Heliantheae alliance</taxon>
        <taxon>Millerieae</taxon>
        <taxon>Smallanthus</taxon>
    </lineage>
</organism>
<sequence>MHKSPKTTPPPSHSCTLIPRLFLPRPITITKTPPPLVAYGHGNTTIPGGSRQQHHHHPPSITTNHPHPPPSRIKQQQHHRTTHRAPPTTNITLSSPSRHLQLKPPHPCVLLGNNNSSPTCHHSSSTPPPKPPSYAATFTRHSPEILRHLYGSFGTRTNLCGSSFLTHGYRVTVKRKKRVISGANRVIRVLFRELTGWYGTSREGTGSHVNYVTFSRQFT</sequence>
<reference evidence="2" key="1">
    <citation type="journal article" date="2022" name="Mol. Ecol. Resour.">
        <title>The genomes of chicory, endive, great burdock and yacon provide insights into Asteraceae palaeo-polyploidization history and plant inulin production.</title>
        <authorList>
            <person name="Fan W."/>
            <person name="Wang S."/>
            <person name="Wang H."/>
            <person name="Wang A."/>
            <person name="Jiang F."/>
            <person name="Liu H."/>
            <person name="Zhao H."/>
            <person name="Xu D."/>
            <person name="Zhang Y."/>
        </authorList>
    </citation>
    <scope>NUCLEOTIDE SEQUENCE [LARGE SCALE GENOMIC DNA]</scope>
    <source>
        <strain evidence="2">cv. Yunnan</strain>
    </source>
</reference>
<keyword evidence="2" id="KW-1185">Reference proteome</keyword>
<accession>A0ACB9D7R8</accession>
<reference evidence="1 2" key="2">
    <citation type="journal article" date="2022" name="Mol. Ecol. Resour.">
        <title>The genomes of chicory, endive, great burdock and yacon provide insights into Asteraceae paleo-polyploidization history and plant inulin production.</title>
        <authorList>
            <person name="Fan W."/>
            <person name="Wang S."/>
            <person name="Wang H."/>
            <person name="Wang A."/>
            <person name="Jiang F."/>
            <person name="Liu H."/>
            <person name="Zhao H."/>
            <person name="Xu D."/>
            <person name="Zhang Y."/>
        </authorList>
    </citation>
    <scope>NUCLEOTIDE SEQUENCE [LARGE SCALE GENOMIC DNA]</scope>
    <source>
        <strain evidence="2">cv. Yunnan</strain>
        <tissue evidence="1">Leaves</tissue>
    </source>
</reference>
<evidence type="ECO:0000313" key="1">
    <source>
        <dbReference type="EMBL" id="KAI3742570.1"/>
    </source>
</evidence>